<dbReference type="SFLD" id="SFLDS00005">
    <property type="entry name" value="Isoprenoid_Synthase_Type_I"/>
    <property type="match status" value="1"/>
</dbReference>
<dbReference type="SUPFAM" id="SSF48576">
    <property type="entry name" value="Terpenoid synthases"/>
    <property type="match status" value="1"/>
</dbReference>
<dbReference type="GO" id="GO:0016740">
    <property type="term" value="F:transferase activity"/>
    <property type="evidence" value="ECO:0007669"/>
    <property type="project" value="UniProtKB-KW"/>
</dbReference>
<dbReference type="AlphaFoldDB" id="A0ABD5X4M6"/>
<organism evidence="1 2">
    <name type="scientific">Halovenus rubra</name>
    <dbReference type="NCBI Taxonomy" id="869890"/>
    <lineage>
        <taxon>Archaea</taxon>
        <taxon>Methanobacteriati</taxon>
        <taxon>Methanobacteriota</taxon>
        <taxon>Stenosarchaea group</taxon>
        <taxon>Halobacteria</taxon>
        <taxon>Halobacteriales</taxon>
        <taxon>Haloarculaceae</taxon>
        <taxon>Halovenus</taxon>
    </lineage>
</organism>
<dbReference type="SFLD" id="SFLDG01018">
    <property type="entry name" value="Squalene/Phytoene_Synthase_Lik"/>
    <property type="match status" value="1"/>
</dbReference>
<gene>
    <name evidence="1" type="ORF">ACFQJ7_01645</name>
</gene>
<reference evidence="1 2" key="1">
    <citation type="journal article" date="2014" name="Int. J. Syst. Evol. Microbiol.">
        <title>Complete genome sequence of Corynebacterium casei LMG S-19264T (=DSM 44701T), isolated from a smear-ripened cheese.</title>
        <authorList>
            <consortium name="US DOE Joint Genome Institute (JGI-PGF)"/>
            <person name="Walter F."/>
            <person name="Albersmeier A."/>
            <person name="Kalinowski J."/>
            <person name="Ruckert C."/>
        </authorList>
    </citation>
    <scope>NUCLEOTIDE SEQUENCE [LARGE SCALE GENOMIC DNA]</scope>
    <source>
        <strain evidence="1 2">CGMCC 4.7215</strain>
    </source>
</reference>
<sequence length="346" mass="38429">MRDNASPAVEPDFEWCYEVVGDVSRTFALTISELEEPLAREICVGYLLCRVADTVEDSDSIPASEQVQLLNLYRDALESGDNASLNAFMDEVEAWVPASPSADWRVVAETPRLLQTFAALPEESQDEIRPAVLEMIDGMGMFIDRYAADGGLRIETVDELEEYCWYVAGTVGHLVTGLVARDAPERTQEQLYDVASSFGLLLQLVNVAKDVSVDYDEENNVYVPSELLDRHGLDHEDIGDETAGEAFTPVINSLVSRAKKYTDEARTWLETMPTSRGNTLSAWAIPYLLAIGTMRELRTRPADVMLDGDVKVSRDEVHALLDAFAGEDRPSIEELQTEIKNSQLGQ</sequence>
<proteinExistence type="predicted"/>
<dbReference type="Gene3D" id="1.10.600.10">
    <property type="entry name" value="Farnesyl Diphosphate Synthase"/>
    <property type="match status" value="1"/>
</dbReference>
<dbReference type="InterPro" id="IPR002060">
    <property type="entry name" value="Squ/phyt_synthse"/>
</dbReference>
<accession>A0ABD5X4M6</accession>
<comment type="caution">
    <text evidence="1">The sequence shown here is derived from an EMBL/GenBank/DDBJ whole genome shotgun (WGS) entry which is preliminary data.</text>
</comment>
<name>A0ABD5X4M6_9EURY</name>
<dbReference type="InterPro" id="IPR044844">
    <property type="entry name" value="Trans_IPPS_euk-type"/>
</dbReference>
<dbReference type="PANTHER" id="PTHR11626">
    <property type="entry name" value="FARNESYL-DIPHOSPHATE FARNESYLTRANSFERASE"/>
    <property type="match status" value="1"/>
</dbReference>
<evidence type="ECO:0000313" key="1">
    <source>
        <dbReference type="EMBL" id="MFC7124746.1"/>
    </source>
</evidence>
<keyword evidence="1" id="KW-0808">Transferase</keyword>
<dbReference type="RefSeq" id="WP_267638471.1">
    <property type="nucleotide sequence ID" value="NZ_JAODIY010000013.1"/>
</dbReference>
<protein>
    <submittedName>
        <fullName evidence="1">Phytoene/squalene synthase family protein</fullName>
        <ecNumber evidence="1">2.5.1.-</ecNumber>
    </submittedName>
</protein>
<dbReference type="InterPro" id="IPR008949">
    <property type="entry name" value="Isoprenoid_synthase_dom_sf"/>
</dbReference>
<dbReference type="PANTHER" id="PTHR11626:SF2">
    <property type="entry name" value="SQUALENE SYNTHASE"/>
    <property type="match status" value="1"/>
</dbReference>
<dbReference type="CDD" id="cd00683">
    <property type="entry name" value="Trans_IPPS_HH"/>
    <property type="match status" value="1"/>
</dbReference>
<dbReference type="InterPro" id="IPR033904">
    <property type="entry name" value="Trans_IPPS_HH"/>
</dbReference>
<evidence type="ECO:0000313" key="2">
    <source>
        <dbReference type="Proteomes" id="UP001596414"/>
    </source>
</evidence>
<dbReference type="Pfam" id="PF00494">
    <property type="entry name" value="SQS_PSY"/>
    <property type="match status" value="1"/>
</dbReference>
<dbReference type="Proteomes" id="UP001596414">
    <property type="component" value="Unassembled WGS sequence"/>
</dbReference>
<dbReference type="EC" id="2.5.1.-" evidence="1"/>
<dbReference type="EMBL" id="JBHSZQ010000002">
    <property type="protein sequence ID" value="MFC7124746.1"/>
    <property type="molecule type" value="Genomic_DNA"/>
</dbReference>